<protein>
    <submittedName>
        <fullName evidence="10">Intermembrane transport protein YebT</fullName>
    </submittedName>
</protein>
<dbReference type="InterPro" id="IPR051800">
    <property type="entry name" value="PqiA-PqiB_transport"/>
</dbReference>
<keyword evidence="5 8" id="KW-1133">Transmembrane helix</keyword>
<dbReference type="EMBL" id="BAABRT010000012">
    <property type="protein sequence ID" value="GAA5525155.1"/>
    <property type="molecule type" value="Genomic_DNA"/>
</dbReference>
<feature type="domain" description="Mce/MlaD" evidence="9">
    <location>
        <begin position="167"/>
        <end position="227"/>
    </location>
</feature>
<keyword evidence="11" id="KW-1185">Reference proteome</keyword>
<evidence type="ECO:0000256" key="6">
    <source>
        <dbReference type="ARBA" id="ARBA00023136"/>
    </source>
</evidence>
<feature type="domain" description="Mce/MlaD" evidence="9">
    <location>
        <begin position="528"/>
        <end position="618"/>
    </location>
</feature>
<evidence type="ECO:0000256" key="3">
    <source>
        <dbReference type="ARBA" id="ARBA00022519"/>
    </source>
</evidence>
<keyword evidence="3" id="KW-0997">Cell inner membrane</keyword>
<evidence type="ECO:0000256" key="2">
    <source>
        <dbReference type="ARBA" id="ARBA00022475"/>
    </source>
</evidence>
<feature type="domain" description="Mce/MlaD" evidence="9">
    <location>
        <begin position="290"/>
        <end position="352"/>
    </location>
</feature>
<feature type="transmembrane region" description="Helical" evidence="8">
    <location>
        <begin position="21"/>
        <end position="41"/>
    </location>
</feature>
<sequence>MTEAQTPQTQIPEARLKRSRGLPLVWLLPLVAAIIAVWLLYRDFTQGDIGAEILFPSGDGLVQGKTVVKYSGVDIGVVRDFRLVPNAQALDGADGVLAKVEFNPSAEFLLVKGSRFWLVKPEVSVTGISGLETLVSGNYIAVEPGSGGPEREFVALAQPPAQVSGEGLRVLVRAPRLASLNRGSPVYYRQLEVGEVESYRLSDNDSEVQIELFIRKRYAHLVHRGSRFWNSSGISIEGGISGVKVEVESLASLLAGGISFYTPEKQRQSPLAKSGQEFHLYSSFAEADAGIPITLNFDRGVNVTPGSTQVVYHGIKVGEVSGSKARASLDGMVVEVLMDPITDDLLTENTRFWKATPTLDISSGLSQLLEGNRIEVDLRRGQRSVREFSASAEAPQRDPRVPGLHLKLTTRDPGSLQRGASVYFRRIEVGLVQGMALNRDGSGVTVFAVIQPRYAHLVHSRTRFWNVSGLRASAGLDGLEVEADSLLSLVRGGIAFGSSRRARESAAPVRDGASFPLYPSREDAFEEGLDITIDLPSADGLREGAAIRYRGIQVGEVRRLRLGHDLATVRARATLFQHADRFARAGTRMWVVGPQIGLDNVANVDTLITGRYLELEPGFGPPQTEFRAELQPPAQDLAETLMRPGLTVILNAPRRGSLRAGSPVYYRQVQVGEVTGYALGELADRVYIYVHIQPRYRALVREHTVFWAASGIEVNFGLESGLTVHTESARALLDGGIAFATPERPAMGAEVESGSHYPLYPEVKPEWLGWRPRIELYARENAGEGAGEEAGIGVDARAEPVK</sequence>
<comment type="caution">
    <text evidence="10">The sequence shown here is derived from an EMBL/GenBank/DDBJ whole genome shotgun (WGS) entry which is preliminary data.</text>
</comment>
<feature type="region of interest" description="Disordered" evidence="7">
    <location>
        <begin position="783"/>
        <end position="802"/>
    </location>
</feature>
<keyword evidence="2" id="KW-1003">Cell membrane</keyword>
<dbReference type="InterPro" id="IPR003399">
    <property type="entry name" value="Mce/MlaD"/>
</dbReference>
<evidence type="ECO:0000259" key="9">
    <source>
        <dbReference type="Pfam" id="PF02470"/>
    </source>
</evidence>
<feature type="domain" description="Mce/MlaD" evidence="9">
    <location>
        <begin position="645"/>
        <end position="705"/>
    </location>
</feature>
<evidence type="ECO:0000256" key="1">
    <source>
        <dbReference type="ARBA" id="ARBA00004533"/>
    </source>
</evidence>
<keyword evidence="4 8" id="KW-0812">Transmembrane</keyword>
<evidence type="ECO:0000256" key="4">
    <source>
        <dbReference type="ARBA" id="ARBA00022692"/>
    </source>
</evidence>
<evidence type="ECO:0000256" key="8">
    <source>
        <dbReference type="SAM" id="Phobius"/>
    </source>
</evidence>
<keyword evidence="6 8" id="KW-0472">Membrane</keyword>
<organism evidence="10 11">
    <name type="scientific">Microbulbifer aestuariivivens</name>
    <dbReference type="NCBI Taxonomy" id="1908308"/>
    <lineage>
        <taxon>Bacteria</taxon>
        <taxon>Pseudomonadati</taxon>
        <taxon>Pseudomonadota</taxon>
        <taxon>Gammaproteobacteria</taxon>
        <taxon>Cellvibrionales</taxon>
        <taxon>Microbulbiferaceae</taxon>
        <taxon>Microbulbifer</taxon>
    </lineage>
</organism>
<dbReference type="Proteomes" id="UP001408594">
    <property type="component" value="Unassembled WGS sequence"/>
</dbReference>
<feature type="domain" description="Mce/MlaD" evidence="9">
    <location>
        <begin position="53"/>
        <end position="145"/>
    </location>
</feature>
<evidence type="ECO:0000313" key="11">
    <source>
        <dbReference type="Proteomes" id="UP001408594"/>
    </source>
</evidence>
<reference evidence="10 11" key="1">
    <citation type="submission" date="2024-02" db="EMBL/GenBank/DDBJ databases">
        <title>Microbulbifer aestuariivivens NBRC 112533.</title>
        <authorList>
            <person name="Ichikawa N."/>
            <person name="Katano-Makiyama Y."/>
            <person name="Hidaka K."/>
        </authorList>
    </citation>
    <scope>NUCLEOTIDE SEQUENCE [LARGE SCALE GENOMIC DNA]</scope>
    <source>
        <strain evidence="10 11">NBRC 112533</strain>
    </source>
</reference>
<dbReference type="PANTHER" id="PTHR30462">
    <property type="entry name" value="INTERMEMBRANE TRANSPORT PROTEIN PQIB-RELATED"/>
    <property type="match status" value="1"/>
</dbReference>
<comment type="subcellular location">
    <subcellularLocation>
        <location evidence="1">Cell inner membrane</location>
    </subcellularLocation>
</comment>
<dbReference type="PANTHER" id="PTHR30462:SF0">
    <property type="entry name" value="INTERMEMBRANE TRANSPORT PROTEIN YEBT"/>
    <property type="match status" value="1"/>
</dbReference>
<evidence type="ECO:0000256" key="5">
    <source>
        <dbReference type="ARBA" id="ARBA00022989"/>
    </source>
</evidence>
<evidence type="ECO:0000313" key="10">
    <source>
        <dbReference type="EMBL" id="GAA5525155.1"/>
    </source>
</evidence>
<dbReference type="Pfam" id="PF02470">
    <property type="entry name" value="MlaD"/>
    <property type="match status" value="6"/>
</dbReference>
<evidence type="ECO:0000256" key="7">
    <source>
        <dbReference type="SAM" id="MobiDB-lite"/>
    </source>
</evidence>
<feature type="domain" description="Mce/MlaD" evidence="9">
    <location>
        <begin position="403"/>
        <end position="463"/>
    </location>
</feature>
<gene>
    <name evidence="10" type="primary">yebT</name>
    <name evidence="10" type="ORF">Maes01_01720</name>
</gene>
<dbReference type="RefSeq" id="WP_345550618.1">
    <property type="nucleotide sequence ID" value="NZ_BAABRT010000012.1"/>
</dbReference>
<accession>A0ABP9WPM7</accession>
<name>A0ABP9WPM7_9GAMM</name>
<proteinExistence type="predicted"/>